<protein>
    <submittedName>
        <fullName evidence="1">Uncharacterized protein</fullName>
    </submittedName>
</protein>
<evidence type="ECO:0000313" key="1">
    <source>
        <dbReference type="EMBL" id="RHZ84303.1"/>
    </source>
</evidence>
<evidence type="ECO:0000313" key="2">
    <source>
        <dbReference type="Proteomes" id="UP000266861"/>
    </source>
</evidence>
<dbReference type="EMBL" id="PQFF01000079">
    <property type="protein sequence ID" value="RHZ84303.1"/>
    <property type="molecule type" value="Genomic_DNA"/>
</dbReference>
<organism evidence="1 2">
    <name type="scientific">Diversispora epigaea</name>
    <dbReference type="NCBI Taxonomy" id="1348612"/>
    <lineage>
        <taxon>Eukaryota</taxon>
        <taxon>Fungi</taxon>
        <taxon>Fungi incertae sedis</taxon>
        <taxon>Mucoromycota</taxon>
        <taxon>Glomeromycotina</taxon>
        <taxon>Glomeromycetes</taxon>
        <taxon>Diversisporales</taxon>
        <taxon>Diversisporaceae</taxon>
        <taxon>Diversispora</taxon>
    </lineage>
</organism>
<proteinExistence type="predicted"/>
<dbReference type="AlphaFoldDB" id="A0A397JH54"/>
<dbReference type="Proteomes" id="UP000266861">
    <property type="component" value="Unassembled WGS sequence"/>
</dbReference>
<sequence length="84" mass="9957">MIALEFEELSEKLENNPKLLEFTSHLESALENQKLGLDYVIKWGTVQNPTLPKKLEEYSDENIMILKETLQQCLQLKRYFHITF</sequence>
<comment type="caution">
    <text evidence="1">The sequence shown here is derived from an EMBL/GenBank/DDBJ whole genome shotgun (WGS) entry which is preliminary data.</text>
</comment>
<reference evidence="1 2" key="1">
    <citation type="submission" date="2018-08" db="EMBL/GenBank/DDBJ databases">
        <title>Genome and evolution of the arbuscular mycorrhizal fungus Diversispora epigaea (formerly Glomus versiforme) and its bacterial endosymbionts.</title>
        <authorList>
            <person name="Sun X."/>
            <person name="Fei Z."/>
            <person name="Harrison M."/>
        </authorList>
    </citation>
    <scope>NUCLEOTIDE SEQUENCE [LARGE SCALE GENOMIC DNA]</scope>
    <source>
        <strain evidence="1 2">IT104</strain>
    </source>
</reference>
<accession>A0A397JH54</accession>
<gene>
    <name evidence="1" type="ORF">Glove_83g31</name>
</gene>
<keyword evidence="2" id="KW-1185">Reference proteome</keyword>
<name>A0A397JH54_9GLOM</name>